<organism evidence="3 4">
    <name type="scientific">Luteimonas notoginsengisoli</name>
    <dbReference type="NCBI Taxonomy" id="1578200"/>
    <lineage>
        <taxon>Bacteria</taxon>
        <taxon>Pseudomonadati</taxon>
        <taxon>Pseudomonadota</taxon>
        <taxon>Gammaproteobacteria</taxon>
        <taxon>Lysobacterales</taxon>
        <taxon>Lysobacteraceae</taxon>
        <taxon>Luteimonas</taxon>
    </lineage>
</organism>
<proteinExistence type="predicted"/>
<evidence type="ECO:0000259" key="2">
    <source>
        <dbReference type="PROSITE" id="PS50234"/>
    </source>
</evidence>
<dbReference type="InterPro" id="IPR051266">
    <property type="entry name" value="CLCR"/>
</dbReference>
<protein>
    <submittedName>
        <fullName evidence="3">von Willebrand factor type A domain-containing protein</fullName>
    </submittedName>
</protein>
<dbReference type="SUPFAM" id="SSF53300">
    <property type="entry name" value="vWA-like"/>
    <property type="match status" value="1"/>
</dbReference>
<evidence type="ECO:0000256" key="1">
    <source>
        <dbReference type="SAM" id="MobiDB-lite"/>
    </source>
</evidence>
<dbReference type="Pfam" id="PF00092">
    <property type="entry name" value="VWA"/>
    <property type="match status" value="1"/>
</dbReference>
<dbReference type="RefSeq" id="WP_386706717.1">
    <property type="nucleotide sequence ID" value="NZ_JBHRYF010000001.1"/>
</dbReference>
<sequence>MQRHVLASALLGTMAIAGCSTVSQDEARPAPGAEAAAWPMPPSPPPQEAAEAKATAGRSAQASLHRRTQAASAPIALADVAAMGAYASSPALVQIPSPQPADTEKYAVREDNPVHRTSEQPVSTFSIDVDTGSYANVRRMLQEGTRPPVDAVRAEEMINYFRYGHAGPDSLDVPFRVTTELAPAPWNGKRQLLMIGIKGYDVPKATLPPANLVLLIDTSGSMNTPDKLPLLKQSMKQLVNQLRPQDHVSIVVYAGSAGLVLAPTSGDRGGEILAALERLEAGGSTNGGDGIRLAYAMAKQGYVQGGVNRVILATDGDFNVGTVNQGALETLVADQRKAGIALTTLGFGRGNYNDALAEQLADVGDGNHAYIDSLSEARKVLVQEMGSTLLTIARDVKIQVEFNPALVAEYRLVGYENRVLRNEDFANDKVDAGDIGAGHEVTALYEITPVGSGAEQLPVLRYGAASGPAGARPSGTRAEEVAHLRLRYKRPGEDGSRLITTPIARSSLRTTPSDTLRFAATVAAYADALRGGTRIGGWSWDEILRNARGVQDGNPQRAEFVGLVETAQALVDADRREAVVAD</sequence>
<dbReference type="EMBL" id="JBHRYF010000001">
    <property type="protein sequence ID" value="MFC3659401.1"/>
    <property type="molecule type" value="Genomic_DNA"/>
</dbReference>
<evidence type="ECO:0000313" key="3">
    <source>
        <dbReference type="EMBL" id="MFC3659401.1"/>
    </source>
</evidence>
<dbReference type="InterPro" id="IPR036465">
    <property type="entry name" value="vWFA_dom_sf"/>
</dbReference>
<evidence type="ECO:0000313" key="4">
    <source>
        <dbReference type="Proteomes" id="UP001595724"/>
    </source>
</evidence>
<dbReference type="Gene3D" id="3.40.50.410">
    <property type="entry name" value="von Willebrand factor, type A domain"/>
    <property type="match status" value="1"/>
</dbReference>
<comment type="caution">
    <text evidence="3">The sequence shown here is derived from an EMBL/GenBank/DDBJ whole genome shotgun (WGS) entry which is preliminary data.</text>
</comment>
<dbReference type="Pfam" id="PF12034">
    <property type="entry name" value="YfbK_C"/>
    <property type="match status" value="1"/>
</dbReference>
<feature type="region of interest" description="Disordered" evidence="1">
    <location>
        <begin position="25"/>
        <end position="67"/>
    </location>
</feature>
<dbReference type="PANTHER" id="PTHR10579">
    <property type="entry name" value="CALCIUM-ACTIVATED CHLORIDE CHANNEL REGULATOR"/>
    <property type="match status" value="1"/>
</dbReference>
<dbReference type="PROSITE" id="PS50234">
    <property type="entry name" value="VWFA"/>
    <property type="match status" value="1"/>
</dbReference>
<dbReference type="Pfam" id="PF12450">
    <property type="entry name" value="vWF_A"/>
    <property type="match status" value="1"/>
</dbReference>
<dbReference type="InterPro" id="IPR022156">
    <property type="entry name" value="Uncharacterised_YfbK_N"/>
</dbReference>
<name>A0ABV7URY4_9GAMM</name>
<feature type="domain" description="VWFA" evidence="2">
    <location>
        <begin position="211"/>
        <end position="389"/>
    </location>
</feature>
<dbReference type="InterPro" id="IPR002035">
    <property type="entry name" value="VWF_A"/>
</dbReference>
<accession>A0ABV7URY4</accession>
<feature type="compositionally biased region" description="Low complexity" evidence="1">
    <location>
        <begin position="29"/>
        <end position="38"/>
    </location>
</feature>
<dbReference type="PANTHER" id="PTHR10579:SF43">
    <property type="entry name" value="ZINC FINGER (C3HC4-TYPE RING FINGER) FAMILY PROTEIN"/>
    <property type="match status" value="1"/>
</dbReference>
<keyword evidence="4" id="KW-1185">Reference proteome</keyword>
<dbReference type="SMART" id="SM00327">
    <property type="entry name" value="VWA"/>
    <property type="match status" value="1"/>
</dbReference>
<dbReference type="CDD" id="cd01465">
    <property type="entry name" value="vWA_subgroup"/>
    <property type="match status" value="1"/>
</dbReference>
<dbReference type="InterPro" id="IPR021908">
    <property type="entry name" value="YfbK_C"/>
</dbReference>
<dbReference type="Proteomes" id="UP001595724">
    <property type="component" value="Unassembled WGS sequence"/>
</dbReference>
<dbReference type="PROSITE" id="PS51257">
    <property type="entry name" value="PROKAR_LIPOPROTEIN"/>
    <property type="match status" value="1"/>
</dbReference>
<reference evidence="4" key="1">
    <citation type="journal article" date="2019" name="Int. J. Syst. Evol. Microbiol.">
        <title>The Global Catalogue of Microorganisms (GCM) 10K type strain sequencing project: providing services to taxonomists for standard genome sequencing and annotation.</title>
        <authorList>
            <consortium name="The Broad Institute Genomics Platform"/>
            <consortium name="The Broad Institute Genome Sequencing Center for Infectious Disease"/>
            <person name="Wu L."/>
            <person name="Ma J."/>
        </authorList>
    </citation>
    <scope>NUCLEOTIDE SEQUENCE [LARGE SCALE GENOMIC DNA]</scope>
    <source>
        <strain evidence="4">KCTC 42211</strain>
    </source>
</reference>
<gene>
    <name evidence="3" type="ORF">ACFOM9_04810</name>
</gene>